<sequence length="80" mass="8738">MTNKSVQKACCLRVSDGGLRRVAKTYGIRVALPNWDEITPLDILYLKQSDAGQSLVLGRSANPDYLVQAVSIDISGMRIS</sequence>
<proteinExistence type="predicted"/>
<dbReference type="Proteomes" id="UP000054302">
    <property type="component" value="Unassembled WGS sequence"/>
</dbReference>
<dbReference type="HOGENOM" id="CLU_2589765_0_0_1"/>
<protein>
    <submittedName>
        <fullName evidence="1">Uncharacterized protein</fullName>
    </submittedName>
</protein>
<organism evidence="1 2">
    <name type="scientific">Exophiala mesophila</name>
    <name type="common">Black yeast-like fungus</name>
    <dbReference type="NCBI Taxonomy" id="212818"/>
    <lineage>
        <taxon>Eukaryota</taxon>
        <taxon>Fungi</taxon>
        <taxon>Dikarya</taxon>
        <taxon>Ascomycota</taxon>
        <taxon>Pezizomycotina</taxon>
        <taxon>Eurotiomycetes</taxon>
        <taxon>Chaetothyriomycetidae</taxon>
        <taxon>Chaetothyriales</taxon>
        <taxon>Herpotrichiellaceae</taxon>
        <taxon>Exophiala</taxon>
    </lineage>
</organism>
<gene>
    <name evidence="1" type="ORF">PV10_06517</name>
</gene>
<accession>A0A0D1ZBI5</accession>
<reference evidence="1 2" key="1">
    <citation type="submission" date="2015-01" db="EMBL/GenBank/DDBJ databases">
        <title>The Genome Sequence of Exophiala mesophila CBS40295.</title>
        <authorList>
            <consortium name="The Broad Institute Genomics Platform"/>
            <person name="Cuomo C."/>
            <person name="de Hoog S."/>
            <person name="Gorbushina A."/>
            <person name="Stielow B."/>
            <person name="Teixiera M."/>
            <person name="Abouelleil A."/>
            <person name="Chapman S.B."/>
            <person name="Priest M."/>
            <person name="Young S.K."/>
            <person name="Wortman J."/>
            <person name="Nusbaum C."/>
            <person name="Birren B."/>
        </authorList>
    </citation>
    <scope>NUCLEOTIDE SEQUENCE [LARGE SCALE GENOMIC DNA]</scope>
    <source>
        <strain evidence="1 2">CBS 40295</strain>
    </source>
</reference>
<dbReference type="VEuPathDB" id="FungiDB:PV10_06517"/>
<name>A0A0D1ZBI5_EXOME</name>
<evidence type="ECO:0000313" key="1">
    <source>
        <dbReference type="EMBL" id="KIV92042.1"/>
    </source>
</evidence>
<dbReference type="AlphaFoldDB" id="A0A0D1ZBI5"/>
<evidence type="ECO:0000313" key="2">
    <source>
        <dbReference type="Proteomes" id="UP000054302"/>
    </source>
</evidence>
<dbReference type="GeneID" id="27324362"/>
<keyword evidence="2" id="KW-1185">Reference proteome</keyword>
<dbReference type="EMBL" id="KN847523">
    <property type="protein sequence ID" value="KIV92042.1"/>
    <property type="molecule type" value="Genomic_DNA"/>
</dbReference>
<dbReference type="RefSeq" id="XP_016223616.1">
    <property type="nucleotide sequence ID" value="XM_016371323.1"/>
</dbReference>